<evidence type="ECO:0000259" key="3">
    <source>
        <dbReference type="PROSITE" id="PS50095"/>
    </source>
</evidence>
<evidence type="ECO:0000256" key="1">
    <source>
        <dbReference type="PROSITE-ProRule" id="PRU00152"/>
    </source>
</evidence>
<protein>
    <submittedName>
        <fullName evidence="4">Putative root storage protein</fullName>
    </submittedName>
</protein>
<dbReference type="EMBL" id="EU684957">
    <property type="protein sequence ID" value="ACD69661.1"/>
    <property type="molecule type" value="mRNA"/>
</dbReference>
<dbReference type="Gene3D" id="2.40.180.10">
    <property type="entry name" value="Catalase core domain"/>
    <property type="match status" value="1"/>
</dbReference>
<dbReference type="PANTHER" id="PTHR31718:SF0">
    <property type="entry name" value="PLAT DOMAIN-CONTAINING PROTEIN 2"/>
    <property type="match status" value="1"/>
</dbReference>
<dbReference type="InterPro" id="IPR010417">
    <property type="entry name" value="Embryo-specific_ATS3"/>
</dbReference>
<dbReference type="AlphaFoldDB" id="B3GEA4"/>
<evidence type="ECO:0000313" key="4">
    <source>
        <dbReference type="EMBL" id="ACD69661.1"/>
    </source>
</evidence>
<proteinExistence type="evidence at transcript level"/>
<dbReference type="PROSITE" id="PS50095">
    <property type="entry name" value="PLAT"/>
    <property type="match status" value="1"/>
</dbReference>
<dbReference type="InterPro" id="IPR036392">
    <property type="entry name" value="PLAT/LH2_dom_sf"/>
</dbReference>
<feature type="signal peptide" evidence="2">
    <location>
        <begin position="1"/>
        <end position="24"/>
    </location>
</feature>
<organism evidence="4">
    <name type="scientific">Ranunculus asiaticus</name>
    <name type="common">Persian buttercup</name>
    <dbReference type="NCBI Taxonomy" id="529701"/>
    <lineage>
        <taxon>Eukaryota</taxon>
        <taxon>Viridiplantae</taxon>
        <taxon>Streptophyta</taxon>
        <taxon>Embryophyta</taxon>
        <taxon>Tracheophyta</taxon>
        <taxon>Spermatophyta</taxon>
        <taxon>Magnoliopsida</taxon>
        <taxon>Ranunculales</taxon>
        <taxon>Ranunculaceae</taxon>
        <taxon>Ranunculoideae</taxon>
        <taxon>Ranunculeae</taxon>
        <taxon>Ranunculus</taxon>
    </lineage>
</organism>
<accession>B3GEA4</accession>
<dbReference type="InterPro" id="IPR001024">
    <property type="entry name" value="PLAT/LH2_dom"/>
</dbReference>
<dbReference type="Pfam" id="PF06232">
    <property type="entry name" value="ATS3"/>
    <property type="match status" value="1"/>
</dbReference>
<gene>
    <name evidence="4" type="primary">JR14</name>
</gene>
<sequence>MMKPNLHVFSFFFFLLLVVASVSSEDCSYTFLVKTGTVSDAGSDSMISVTLKDAQGTQVKIDNLAKHGLMGPGHDYFENGNLDTFSVNGVCTNSAVCELTLISDGTGNKPGWYVDYVRVITSGAKFGDIQFDVYGWLAKDEPPYLLTRTFSRCGPKMPEMSII</sequence>
<evidence type="ECO:0000256" key="2">
    <source>
        <dbReference type="SAM" id="SignalP"/>
    </source>
</evidence>
<feature type="chain" id="PRO_5002788794" evidence="2">
    <location>
        <begin position="25"/>
        <end position="163"/>
    </location>
</feature>
<dbReference type="PANTHER" id="PTHR31718">
    <property type="entry name" value="PLAT DOMAIN-CONTAINING PROTEIN"/>
    <property type="match status" value="1"/>
</dbReference>
<keyword evidence="2" id="KW-0732">Signal</keyword>
<name>B3GEA4_9MAGN</name>
<feature type="domain" description="PLAT" evidence="3">
    <location>
        <begin position="27"/>
        <end position="151"/>
    </location>
</feature>
<comment type="caution">
    <text evidence="1">Lacks conserved residue(s) required for the propagation of feature annotation.</text>
</comment>
<reference evidence="4" key="1">
    <citation type="submission" date="2008-04" db="EMBL/GenBank/DDBJ databases">
        <title>A putative storage protein from desiccation-tolerant roots of Ranunculus asiaticus.</title>
        <authorList>
            <person name="Gong Y."/>
            <person name="Bewley J.D."/>
        </authorList>
    </citation>
    <scope>NUCLEOTIDE SEQUENCE</scope>
</reference>
<dbReference type="SUPFAM" id="SSF49723">
    <property type="entry name" value="Lipase/lipooxygenase domain (PLAT/LH2 domain)"/>
    <property type="match status" value="1"/>
</dbReference>